<dbReference type="AlphaFoldDB" id="A0A9D7I8X1"/>
<evidence type="ECO:0000313" key="1">
    <source>
        <dbReference type="EMBL" id="MBK7424786.1"/>
    </source>
</evidence>
<protein>
    <submittedName>
        <fullName evidence="1">Uncharacterized protein</fullName>
    </submittedName>
</protein>
<dbReference type="EMBL" id="JADJNC010000050">
    <property type="protein sequence ID" value="MBK7424786.1"/>
    <property type="molecule type" value="Genomic_DNA"/>
</dbReference>
<dbReference type="InterPro" id="IPR027417">
    <property type="entry name" value="P-loop_NTPase"/>
</dbReference>
<gene>
    <name evidence="1" type="ORF">IPJ48_17835</name>
</gene>
<sequence length="215" mass="24244">MATIGITEDAPRLHGGALEFWQAKDHEIILSGPYETGKTFAALYKLHALLSLYKNASALMVRKTYRSLRTSAMATYERKVLVVPPSHPKSAIKPYGGEAPDFYQYPNGSRLNVGGMDNADKFLSAEFDFIYVNQAEELFLDDWEKLAGRATGARAMRLFRRLWAIAIQDHRRTGLSKGNPSACWKAVMLTTLCFTIRTNRTGQRRAGGRYLFWTV</sequence>
<name>A0A9D7I8X1_9RHOO</name>
<organism evidence="1 2">
    <name type="scientific">Candidatus Propionivibrio dominans</name>
    <dbReference type="NCBI Taxonomy" id="2954373"/>
    <lineage>
        <taxon>Bacteria</taxon>
        <taxon>Pseudomonadati</taxon>
        <taxon>Pseudomonadota</taxon>
        <taxon>Betaproteobacteria</taxon>
        <taxon>Rhodocyclales</taxon>
        <taxon>Rhodocyclaceae</taxon>
        <taxon>Propionivibrio</taxon>
    </lineage>
</organism>
<accession>A0A9D7I8X1</accession>
<proteinExistence type="predicted"/>
<evidence type="ECO:0000313" key="2">
    <source>
        <dbReference type="Proteomes" id="UP000886602"/>
    </source>
</evidence>
<reference evidence="1" key="1">
    <citation type="submission" date="2020-10" db="EMBL/GenBank/DDBJ databases">
        <title>Connecting structure to function with the recovery of over 1000 high-quality activated sludge metagenome-assembled genomes encoding full-length rRNA genes using long-read sequencing.</title>
        <authorList>
            <person name="Singleton C.M."/>
            <person name="Petriglieri F."/>
            <person name="Kristensen J.M."/>
            <person name="Kirkegaard R.H."/>
            <person name="Michaelsen T.Y."/>
            <person name="Andersen M.H."/>
            <person name="Karst S.M."/>
            <person name="Dueholm M.S."/>
            <person name="Nielsen P.H."/>
            <person name="Albertsen M."/>
        </authorList>
    </citation>
    <scope>NUCLEOTIDE SEQUENCE</scope>
    <source>
        <strain evidence="1">EsbW_18-Q3-R4-48_MAXAC.044</strain>
    </source>
</reference>
<dbReference type="Gene3D" id="3.40.50.300">
    <property type="entry name" value="P-loop containing nucleotide triphosphate hydrolases"/>
    <property type="match status" value="1"/>
</dbReference>
<comment type="caution">
    <text evidence="1">The sequence shown here is derived from an EMBL/GenBank/DDBJ whole genome shotgun (WGS) entry which is preliminary data.</text>
</comment>
<dbReference type="Proteomes" id="UP000886602">
    <property type="component" value="Unassembled WGS sequence"/>
</dbReference>